<dbReference type="EMBL" id="BMAU01021324">
    <property type="protein sequence ID" value="GFY13903.1"/>
    <property type="molecule type" value="Genomic_DNA"/>
</dbReference>
<keyword evidence="2" id="KW-1185">Reference proteome</keyword>
<evidence type="ECO:0000313" key="2">
    <source>
        <dbReference type="Proteomes" id="UP000887159"/>
    </source>
</evidence>
<dbReference type="AlphaFoldDB" id="A0A8X6SM20"/>
<dbReference type="Proteomes" id="UP000887159">
    <property type="component" value="Unassembled WGS sequence"/>
</dbReference>
<reference evidence="1" key="1">
    <citation type="submission" date="2020-08" db="EMBL/GenBank/DDBJ databases">
        <title>Multicomponent nature underlies the extraordinary mechanical properties of spider dragline silk.</title>
        <authorList>
            <person name="Kono N."/>
            <person name="Nakamura H."/>
            <person name="Mori M."/>
            <person name="Yoshida Y."/>
            <person name="Ohtoshi R."/>
            <person name="Malay A.D."/>
            <person name="Moran D.A.P."/>
            <person name="Tomita M."/>
            <person name="Numata K."/>
            <person name="Arakawa K."/>
        </authorList>
    </citation>
    <scope>NUCLEOTIDE SEQUENCE</scope>
</reference>
<name>A0A8X6SM20_TRICX</name>
<gene>
    <name evidence="1" type="ORF">TNCV_986751</name>
</gene>
<comment type="caution">
    <text evidence="1">The sequence shown here is derived from an EMBL/GenBank/DDBJ whole genome shotgun (WGS) entry which is preliminary data.</text>
</comment>
<organism evidence="1 2">
    <name type="scientific">Trichonephila clavipes</name>
    <name type="common">Golden silk orbweaver</name>
    <name type="synonym">Nephila clavipes</name>
    <dbReference type="NCBI Taxonomy" id="2585209"/>
    <lineage>
        <taxon>Eukaryota</taxon>
        <taxon>Metazoa</taxon>
        <taxon>Ecdysozoa</taxon>
        <taxon>Arthropoda</taxon>
        <taxon>Chelicerata</taxon>
        <taxon>Arachnida</taxon>
        <taxon>Araneae</taxon>
        <taxon>Araneomorphae</taxon>
        <taxon>Entelegynae</taxon>
        <taxon>Araneoidea</taxon>
        <taxon>Nephilidae</taxon>
        <taxon>Trichonephila</taxon>
    </lineage>
</organism>
<proteinExistence type="predicted"/>
<evidence type="ECO:0000313" key="1">
    <source>
        <dbReference type="EMBL" id="GFY13903.1"/>
    </source>
</evidence>
<protein>
    <submittedName>
        <fullName evidence="1">Uncharacterized protein</fullName>
    </submittedName>
</protein>
<sequence>MYYHIRGPHSKVWDFCTPMCINTSSVTSSSELQMVSTAVIVFTKQTFAFSIGIKMRQIASYVSLYPLIRRTPILHTIAKFECCDPVSYALANLSRTWNYNME</sequence>
<accession>A0A8X6SM20</accession>